<keyword evidence="8" id="KW-1185">Reference proteome</keyword>
<feature type="region of interest" description="Disordered" evidence="5">
    <location>
        <begin position="315"/>
        <end position="414"/>
    </location>
</feature>
<dbReference type="SMART" id="SM00291">
    <property type="entry name" value="ZnF_ZZ"/>
    <property type="match status" value="5"/>
</dbReference>
<keyword evidence="2 4" id="KW-0863">Zinc-finger</keyword>
<dbReference type="CDD" id="cd02340">
    <property type="entry name" value="ZZ_NBR1_like"/>
    <property type="match status" value="3"/>
</dbReference>
<dbReference type="CDD" id="cd14947">
    <property type="entry name" value="NBR1_like"/>
    <property type="match status" value="1"/>
</dbReference>
<feature type="compositionally biased region" description="Polar residues" evidence="5">
    <location>
        <begin position="164"/>
        <end position="173"/>
    </location>
</feature>
<sequence length="1571" mass="171664">MSFTVKATYGYETRKFVFDHPSFPSYEQLYNQLYKIFPSSNSYYLSRLLFSPSSSYERILIGMEAHSAEEYNTHIAPYQGRQWPGALLRVTVYDETPHKLARRSDVSNRASMAFSVDSELSGATTSTTATAGGASSDTAVEGNAPPNSDDLSEFLDRLLEPVSRAQTSSTRSLNPFLRRSEPTDDPAGSASVASASRDVASASRPLPETPITERRSSTSSVSTATARPSLFDLLSERPELGGTRRLAPPPSHERPTQRRRDVADNFTKTMSMMEELRRWDLSDKRHRRASAYSPSARDVEAVSRLHRLSSNSYETRDGVVGASQEARPPVLPRSSHYRLPSLHPRARTVSPDDLTDAVRPRSRETSIARHRDDTKPLAITVTRSQQISEEPVQETPAPAPDVNQPETTLPDQFSQPESTQVTQARPNQYCCSVARGKAEVQAMLAKFMADFEESMKRAFGDDWATVGGCPHADSLRNTRQAMEKQLTDMTSKIPSTSTTSATQAEHVDAAAQQLASMDENPCTRPPLHEHRSMPSSGLYGHGKRGARTPPRHPESYTAWLRDRLSRDGRISGSLPRDGPAPVEPAAPRLSPLSFIPTPPPPPHIPPQSYVTAACSIPPAFAPLRPPPPPPPPCFLPYQPPEVRPTCWAGWAATPPPPVLSYPPPPPMFVPIRETNSEQEMAVDPLVPAETSITAARKVVHTGVHCDVCKKSSFIGVRFKCLDCQDYDLCGDCMSTPSARELHSLNHEFFPIDKPYDLVAYHRAQSLRLPMTPIHGGVTCDACGKNGLVGVRHKCLVCEDFDLCSQCISSPSARVNHSASHPLFPIESPGDLRFYVQARDEHLCSIAPPVVDVPSQVPTPPVHRNILCDVCDSEIVGIRHKCLDCPDFDMCSKCVAQPGARAAHGSHHQFFEIERPGDLYVHTVFSGDGERAPNVPLPQIRSPRESGMVPAPERIAQGATCNMCDSYIFGDRYKCLNCPDYDTCSSCFGITPEQHPGHGFVKINTPKDLQMRNALRHNVVHYATCDICHVRISGTRYKCMHKSCPDFDLCQNCEALPVPVHPPSHPLLKLKTADAAIPAVHGPQRSIPAQASDFLEQSTSQHDHEAASANIVAPTIPADLPPILIHPPLGITVAVPAQPTHVEALEQHAEQPFEAKLVDIEESPLVQNEPYDATTTFDGLTTPSEAPTSTVSSVPRLGPVNNDWHEFWPEMTSVLKHLLQPTSPDVAGGSPSAAEESMIPGAMPEVQERSEIRPSTLFQGFPQPVPQESPLIGEALLFRPSEVEPNSRAAAVEVTTIEEVGRLLNELTIRSTPALKEHVLSTPPKATESPEPKVAVPLNIPLTATFLSDNNIPDGQVFPPGAEFVKSWRMLNDGVRDWPEATELVFVAGDRMPAGENAQRKMKVGVVKADMEAEIAAGEMKAPEIPGRYISYWRLSDGDGNLFGHSIWVDITVAEMQSHAENSSADESLASSSIIMPSSAPERSSAASMSIRHVPHTSSTLSCAIPSAPASEDGSFGSAPSLVDLEVSSPTLSDDDDDAVYEDSRSQVLVSPPRHARDAEYVMLYETSSEDE</sequence>
<feature type="region of interest" description="Disordered" evidence="5">
    <location>
        <begin position="1502"/>
        <end position="1521"/>
    </location>
</feature>
<evidence type="ECO:0000313" key="7">
    <source>
        <dbReference type="EMBL" id="OCH89566.1"/>
    </source>
</evidence>
<feature type="compositionally biased region" description="Pro residues" evidence="5">
    <location>
        <begin position="596"/>
        <end position="605"/>
    </location>
</feature>
<gene>
    <name evidence="7" type="ORF">OBBRIDRAFT_794149</name>
</gene>
<evidence type="ECO:0000256" key="1">
    <source>
        <dbReference type="ARBA" id="ARBA00022723"/>
    </source>
</evidence>
<organism evidence="7 8">
    <name type="scientific">Obba rivulosa</name>
    <dbReference type="NCBI Taxonomy" id="1052685"/>
    <lineage>
        <taxon>Eukaryota</taxon>
        <taxon>Fungi</taxon>
        <taxon>Dikarya</taxon>
        <taxon>Basidiomycota</taxon>
        <taxon>Agaricomycotina</taxon>
        <taxon>Agaricomycetes</taxon>
        <taxon>Polyporales</taxon>
        <taxon>Gelatoporiaceae</taxon>
        <taxon>Obba</taxon>
    </lineage>
</organism>
<feature type="compositionally biased region" description="Basic and acidic residues" evidence="5">
    <location>
        <begin position="251"/>
        <end position="263"/>
    </location>
</feature>
<dbReference type="OrthoDB" id="661148at2759"/>
<feature type="compositionally biased region" description="Basic and acidic residues" evidence="5">
    <location>
        <begin position="356"/>
        <end position="375"/>
    </location>
</feature>
<evidence type="ECO:0000256" key="5">
    <source>
        <dbReference type="SAM" id="MobiDB-lite"/>
    </source>
</evidence>
<feature type="region of interest" description="Disordered" evidence="5">
    <location>
        <begin position="568"/>
        <end position="607"/>
    </location>
</feature>
<dbReference type="PANTHER" id="PTHR20930:SF0">
    <property type="entry name" value="PROTEIN ILRUN"/>
    <property type="match status" value="1"/>
</dbReference>
<feature type="domain" description="ZZ-type" evidence="6">
    <location>
        <begin position="955"/>
        <end position="1007"/>
    </location>
</feature>
<dbReference type="Pfam" id="PF16158">
    <property type="entry name" value="N_BRCA1_IG"/>
    <property type="match status" value="1"/>
</dbReference>
<feature type="compositionally biased region" description="Low complexity" evidence="5">
    <location>
        <begin position="185"/>
        <end position="205"/>
    </location>
</feature>
<feature type="domain" description="ZZ-type" evidence="6">
    <location>
        <begin position="774"/>
        <end position="830"/>
    </location>
</feature>
<evidence type="ECO:0000313" key="8">
    <source>
        <dbReference type="Proteomes" id="UP000250043"/>
    </source>
</evidence>
<keyword evidence="3" id="KW-0862">Zinc</keyword>
<dbReference type="Proteomes" id="UP000250043">
    <property type="component" value="Unassembled WGS sequence"/>
</dbReference>
<name>A0A8E2ARF0_9APHY</name>
<evidence type="ECO:0000256" key="3">
    <source>
        <dbReference type="ARBA" id="ARBA00022833"/>
    </source>
</evidence>
<feature type="domain" description="ZZ-type" evidence="6">
    <location>
        <begin position="862"/>
        <end position="917"/>
    </location>
</feature>
<dbReference type="SUPFAM" id="SSF57850">
    <property type="entry name" value="RING/U-box"/>
    <property type="match status" value="5"/>
</dbReference>
<dbReference type="InterPro" id="IPR032350">
    <property type="entry name" value="Nbr1_FW"/>
</dbReference>
<dbReference type="PROSITE" id="PS50135">
    <property type="entry name" value="ZF_ZZ_2"/>
    <property type="match status" value="5"/>
</dbReference>
<dbReference type="EMBL" id="KV722424">
    <property type="protein sequence ID" value="OCH89566.1"/>
    <property type="molecule type" value="Genomic_DNA"/>
</dbReference>
<keyword evidence="1" id="KW-0479">Metal-binding</keyword>
<dbReference type="GO" id="GO:0008270">
    <property type="term" value="F:zinc ion binding"/>
    <property type="evidence" value="ECO:0007669"/>
    <property type="project" value="UniProtKB-KW"/>
</dbReference>
<feature type="compositionally biased region" description="Low complexity" evidence="5">
    <location>
        <begin position="217"/>
        <end position="229"/>
    </location>
</feature>
<feature type="compositionally biased region" description="Polar residues" evidence="5">
    <location>
        <begin position="404"/>
        <end position="414"/>
    </location>
</feature>
<dbReference type="CDD" id="cd02338">
    <property type="entry name" value="ZZ_PCMF_like"/>
    <property type="match status" value="1"/>
</dbReference>
<feature type="compositionally biased region" description="Low complexity" evidence="5">
    <location>
        <begin position="121"/>
        <end position="139"/>
    </location>
</feature>
<dbReference type="PANTHER" id="PTHR20930">
    <property type="entry name" value="OVARIAN CARCINOMA ANTIGEN CA125-RELATED"/>
    <property type="match status" value="1"/>
</dbReference>
<proteinExistence type="predicted"/>
<dbReference type="Gene3D" id="2.60.40.10">
    <property type="entry name" value="Immunoglobulins"/>
    <property type="match status" value="1"/>
</dbReference>
<dbReference type="InterPro" id="IPR013783">
    <property type="entry name" value="Ig-like_fold"/>
</dbReference>
<evidence type="ECO:0000259" key="6">
    <source>
        <dbReference type="PROSITE" id="PS50135"/>
    </source>
</evidence>
<feature type="compositionally biased region" description="Polar residues" evidence="5">
    <location>
        <begin position="1172"/>
        <end position="1192"/>
    </location>
</feature>
<dbReference type="PROSITE" id="PS01357">
    <property type="entry name" value="ZF_ZZ_1"/>
    <property type="match status" value="2"/>
</dbReference>
<feature type="region of interest" description="Disordered" evidence="5">
    <location>
        <begin position="1526"/>
        <end position="1552"/>
    </location>
</feature>
<evidence type="ECO:0000256" key="4">
    <source>
        <dbReference type="PROSITE-ProRule" id="PRU00228"/>
    </source>
</evidence>
<feature type="region of interest" description="Disordered" evidence="5">
    <location>
        <begin position="1172"/>
        <end position="1194"/>
    </location>
</feature>
<feature type="domain" description="ZZ-type" evidence="6">
    <location>
        <begin position="700"/>
        <end position="756"/>
    </location>
</feature>
<feature type="compositionally biased region" description="Basic residues" evidence="5">
    <location>
        <begin position="541"/>
        <end position="550"/>
    </location>
</feature>
<feature type="domain" description="ZZ-type" evidence="6">
    <location>
        <begin position="1019"/>
        <end position="1074"/>
    </location>
</feature>
<feature type="region of interest" description="Disordered" evidence="5">
    <location>
        <begin position="117"/>
        <end position="263"/>
    </location>
</feature>
<feature type="region of interest" description="Disordered" evidence="5">
    <location>
        <begin position="518"/>
        <end position="556"/>
    </location>
</feature>
<dbReference type="Pfam" id="PF00569">
    <property type="entry name" value="ZZ"/>
    <property type="match status" value="5"/>
</dbReference>
<accession>A0A8E2ARF0</accession>
<dbReference type="InterPro" id="IPR000433">
    <property type="entry name" value="Znf_ZZ"/>
</dbReference>
<protein>
    <recommendedName>
        <fullName evidence="6">ZZ-type domain-containing protein</fullName>
    </recommendedName>
</protein>
<dbReference type="InterPro" id="IPR043145">
    <property type="entry name" value="Znf_ZZ_sf"/>
</dbReference>
<dbReference type="CDD" id="cd02249">
    <property type="entry name" value="ZZ"/>
    <property type="match status" value="1"/>
</dbReference>
<dbReference type="Gene3D" id="3.30.60.90">
    <property type="match status" value="5"/>
</dbReference>
<reference evidence="7 8" key="1">
    <citation type="submission" date="2016-07" db="EMBL/GenBank/DDBJ databases">
        <title>Draft genome of the white-rot fungus Obba rivulosa 3A-2.</title>
        <authorList>
            <consortium name="DOE Joint Genome Institute"/>
            <person name="Miettinen O."/>
            <person name="Riley R."/>
            <person name="Acob R."/>
            <person name="Barry K."/>
            <person name="Cullen D."/>
            <person name="De Vries R."/>
            <person name="Hainaut M."/>
            <person name="Hatakka A."/>
            <person name="Henrissat B."/>
            <person name="Hilden K."/>
            <person name="Kuo R."/>
            <person name="Labutti K."/>
            <person name="Lipzen A."/>
            <person name="Makela M.R."/>
            <person name="Sandor L."/>
            <person name="Spatafora J.W."/>
            <person name="Grigoriev I.V."/>
            <person name="Hibbett D.S."/>
        </authorList>
    </citation>
    <scope>NUCLEOTIDE SEQUENCE [LARGE SCALE GENOMIC DNA]</scope>
    <source>
        <strain evidence="7 8">3A-2</strain>
    </source>
</reference>
<evidence type="ECO:0000256" key="2">
    <source>
        <dbReference type="ARBA" id="ARBA00022771"/>
    </source>
</evidence>